<organism evidence="2 3">
    <name type="scientific">Jeotgalibacillus malaysiensis</name>
    <dbReference type="NCBI Taxonomy" id="1508404"/>
    <lineage>
        <taxon>Bacteria</taxon>
        <taxon>Bacillati</taxon>
        <taxon>Bacillota</taxon>
        <taxon>Bacilli</taxon>
        <taxon>Bacillales</taxon>
        <taxon>Caryophanaceae</taxon>
        <taxon>Jeotgalibacillus</taxon>
    </lineage>
</organism>
<keyword evidence="2" id="KW-0614">Plasmid</keyword>
<sequence>MKTSETRLENILKLSESLGAEMSALTKDIDSAKEDLRQIEMELRDVKQAITLLKTNASESSKFAKKLESLRKERRKAKKLIQVYEEMESLFTHTMSHTNKLKKELAYSLNHKPSYVYRSAEVQAFMDSIHNAKERADVKLLPFDKTRNRNEEIVQPNIFSFPVVKYRISLQKGSANGTWKMENLFTGVTVFEGSQFKNLVKAIDDYQCKRLEFVSNAKNEFLAKINSAKHNKTAQTDFLECLKRVEKLAN</sequence>
<evidence type="ECO:0000313" key="3">
    <source>
        <dbReference type="Proteomes" id="UP000031449"/>
    </source>
</evidence>
<evidence type="ECO:0000256" key="1">
    <source>
        <dbReference type="SAM" id="Coils"/>
    </source>
</evidence>
<geneLocation type="plasmid" evidence="3"/>
<proteinExistence type="predicted"/>
<name>A0A0B5AYJ9_9BACL</name>
<reference evidence="2 3" key="1">
    <citation type="submission" date="2014-08" db="EMBL/GenBank/DDBJ databases">
        <title>Complete genome of a marine bacteria Jeotgalibacillus malaysiensis.</title>
        <authorList>
            <person name="Yaakop A.S."/>
            <person name="Chan K.-G."/>
            <person name="Goh K.M."/>
        </authorList>
    </citation>
    <scope>NUCLEOTIDE SEQUENCE [LARGE SCALE GENOMIC DNA]</scope>
    <source>
        <strain evidence="2 3">D5</strain>
        <plasmid evidence="3">Plasmid</plasmid>
    </source>
</reference>
<dbReference type="EMBL" id="CP009417">
    <property type="protein sequence ID" value="AJD93079.1"/>
    <property type="molecule type" value="Genomic_DNA"/>
</dbReference>
<dbReference type="AlphaFoldDB" id="A0A0B5AYJ9"/>
<feature type="coiled-coil region" evidence="1">
    <location>
        <begin position="15"/>
        <end position="90"/>
    </location>
</feature>
<dbReference type="Proteomes" id="UP000031449">
    <property type="component" value="Plasmid unnamed"/>
</dbReference>
<keyword evidence="3" id="KW-1185">Reference proteome</keyword>
<evidence type="ECO:0000313" key="2">
    <source>
        <dbReference type="EMBL" id="AJD93079.1"/>
    </source>
</evidence>
<accession>A0A0B5AYJ9</accession>
<keyword evidence="1" id="KW-0175">Coiled coil</keyword>
<dbReference type="BioCyc" id="JESP1508404:G14D9-13045-MONOMER"/>
<protein>
    <submittedName>
        <fullName evidence="2">Uncharacterized protein</fullName>
    </submittedName>
</protein>
<dbReference type="KEGG" id="jeo:JMA_37610"/>
<gene>
    <name evidence="2" type="ORF">JMA_37610</name>
</gene>
<dbReference type="HOGENOM" id="CLU_1110248_0_0_9"/>